<evidence type="ECO:0000313" key="2">
    <source>
        <dbReference type="Proteomes" id="UP001055811"/>
    </source>
</evidence>
<reference evidence="1 2" key="2">
    <citation type="journal article" date="2022" name="Mol. Ecol. Resour.">
        <title>The genomes of chicory, endive, great burdock and yacon provide insights into Asteraceae paleo-polyploidization history and plant inulin production.</title>
        <authorList>
            <person name="Fan W."/>
            <person name="Wang S."/>
            <person name="Wang H."/>
            <person name="Wang A."/>
            <person name="Jiang F."/>
            <person name="Liu H."/>
            <person name="Zhao H."/>
            <person name="Xu D."/>
            <person name="Zhang Y."/>
        </authorList>
    </citation>
    <scope>NUCLEOTIDE SEQUENCE [LARGE SCALE GENOMIC DNA]</scope>
    <source>
        <strain evidence="2">cv. Punajuju</strain>
        <tissue evidence="1">Leaves</tissue>
    </source>
</reference>
<name>A0ACB9EXJ2_CICIN</name>
<keyword evidence="2" id="KW-1185">Reference proteome</keyword>
<protein>
    <submittedName>
        <fullName evidence="1">Uncharacterized protein</fullName>
    </submittedName>
</protein>
<dbReference type="EMBL" id="CM042011">
    <property type="protein sequence ID" value="KAI3763579.1"/>
    <property type="molecule type" value="Genomic_DNA"/>
</dbReference>
<gene>
    <name evidence="1" type="ORF">L2E82_13523</name>
</gene>
<reference evidence="2" key="1">
    <citation type="journal article" date="2022" name="Mol. Ecol. Resour.">
        <title>The genomes of chicory, endive, great burdock and yacon provide insights into Asteraceae palaeo-polyploidization history and plant inulin production.</title>
        <authorList>
            <person name="Fan W."/>
            <person name="Wang S."/>
            <person name="Wang H."/>
            <person name="Wang A."/>
            <person name="Jiang F."/>
            <person name="Liu H."/>
            <person name="Zhao H."/>
            <person name="Xu D."/>
            <person name="Zhang Y."/>
        </authorList>
    </citation>
    <scope>NUCLEOTIDE SEQUENCE [LARGE SCALE GENOMIC DNA]</scope>
    <source>
        <strain evidence="2">cv. Punajuju</strain>
    </source>
</reference>
<organism evidence="1 2">
    <name type="scientific">Cichorium intybus</name>
    <name type="common">Chicory</name>
    <dbReference type="NCBI Taxonomy" id="13427"/>
    <lineage>
        <taxon>Eukaryota</taxon>
        <taxon>Viridiplantae</taxon>
        <taxon>Streptophyta</taxon>
        <taxon>Embryophyta</taxon>
        <taxon>Tracheophyta</taxon>
        <taxon>Spermatophyta</taxon>
        <taxon>Magnoliopsida</taxon>
        <taxon>eudicotyledons</taxon>
        <taxon>Gunneridae</taxon>
        <taxon>Pentapetalae</taxon>
        <taxon>asterids</taxon>
        <taxon>campanulids</taxon>
        <taxon>Asterales</taxon>
        <taxon>Asteraceae</taxon>
        <taxon>Cichorioideae</taxon>
        <taxon>Cichorieae</taxon>
        <taxon>Cichoriinae</taxon>
        <taxon>Cichorium</taxon>
    </lineage>
</organism>
<comment type="caution">
    <text evidence="1">The sequence shown here is derived from an EMBL/GenBank/DDBJ whole genome shotgun (WGS) entry which is preliminary data.</text>
</comment>
<accession>A0ACB9EXJ2</accession>
<proteinExistence type="predicted"/>
<sequence>MLSFKLLLFVYRDKVLQRIVMYYYVYLALLIGLISEKAVLPLHVTFFHLFNHTNFILSQIHKQIKDIYMSSEIS</sequence>
<dbReference type="Proteomes" id="UP001055811">
    <property type="component" value="Linkage Group LG03"/>
</dbReference>
<evidence type="ECO:0000313" key="1">
    <source>
        <dbReference type="EMBL" id="KAI3763579.1"/>
    </source>
</evidence>